<evidence type="ECO:0000313" key="1">
    <source>
        <dbReference type="EMBL" id="CEL58461.1"/>
    </source>
</evidence>
<keyword evidence="2" id="KW-1185">Reference proteome</keyword>
<sequence length="202" mass="22909">MLRKTMNCGRGRRPSNISISDWLNSGPCASLSMSFIIASQCDQGVLSAYLSVLVRVGHPRRHQELRHLKMIRVRQWATSAHVGLQVGWKPMFIRNWGACCRLRKILDIKAFVATHANTPRRGWVGRIVLGRCMRGQRFRYRGQSIVLDLLDCNFSPFAGRNTINPALLLLGVVYRAARCKVVGRSRTHYALIVGHYLDSLTH</sequence>
<reference evidence="1 2" key="1">
    <citation type="submission" date="2014-11" db="EMBL/GenBank/DDBJ databases">
        <authorList>
            <person name="Wibberg Daniel"/>
        </authorList>
    </citation>
    <scope>NUCLEOTIDE SEQUENCE [LARGE SCALE GENOMIC DNA]</scope>
    <source>
        <strain evidence="1">Rhizoctonia solani AG1-IB 7/3/14</strain>
    </source>
</reference>
<dbReference type="AlphaFoldDB" id="A0A0B7FKE9"/>
<gene>
    <name evidence="1" type="ORF">RSOLAG1IB_12129</name>
</gene>
<organism evidence="1 2">
    <name type="scientific">Thanatephorus cucumeris (strain AG1-IB / isolate 7/3/14)</name>
    <name type="common">Lettuce bottom rot fungus</name>
    <name type="synonym">Rhizoctonia solani</name>
    <dbReference type="NCBI Taxonomy" id="1108050"/>
    <lineage>
        <taxon>Eukaryota</taxon>
        <taxon>Fungi</taxon>
        <taxon>Dikarya</taxon>
        <taxon>Basidiomycota</taxon>
        <taxon>Agaricomycotina</taxon>
        <taxon>Agaricomycetes</taxon>
        <taxon>Cantharellales</taxon>
        <taxon>Ceratobasidiaceae</taxon>
        <taxon>Rhizoctonia</taxon>
        <taxon>Rhizoctonia solani AG-1</taxon>
    </lineage>
</organism>
<dbReference type="Proteomes" id="UP000059188">
    <property type="component" value="Unassembled WGS sequence"/>
</dbReference>
<accession>A0A0B7FKE9</accession>
<protein>
    <submittedName>
        <fullName evidence="1">Uncharacterized protein</fullName>
    </submittedName>
</protein>
<evidence type="ECO:0000313" key="2">
    <source>
        <dbReference type="Proteomes" id="UP000059188"/>
    </source>
</evidence>
<proteinExistence type="predicted"/>
<dbReference type="EMBL" id="LN679405">
    <property type="protein sequence ID" value="CEL58461.1"/>
    <property type="molecule type" value="Genomic_DNA"/>
</dbReference>
<name>A0A0B7FKE9_THACB</name>